<evidence type="ECO:0000313" key="2">
    <source>
        <dbReference type="EMBL" id="KKN05383.1"/>
    </source>
</evidence>
<keyword evidence="1" id="KW-0472">Membrane</keyword>
<keyword evidence="1" id="KW-0812">Transmembrane</keyword>
<reference evidence="2" key="1">
    <citation type="journal article" date="2015" name="Nature">
        <title>Complex archaea that bridge the gap between prokaryotes and eukaryotes.</title>
        <authorList>
            <person name="Spang A."/>
            <person name="Saw J.H."/>
            <person name="Jorgensen S.L."/>
            <person name="Zaremba-Niedzwiedzka K."/>
            <person name="Martijn J."/>
            <person name="Lind A.E."/>
            <person name="van Eijk R."/>
            <person name="Schleper C."/>
            <person name="Guy L."/>
            <person name="Ettema T.J."/>
        </authorList>
    </citation>
    <scope>NUCLEOTIDE SEQUENCE</scope>
</reference>
<protein>
    <submittedName>
        <fullName evidence="2">Uncharacterized protein</fullName>
    </submittedName>
</protein>
<comment type="caution">
    <text evidence="2">The sequence shown here is derived from an EMBL/GenBank/DDBJ whole genome shotgun (WGS) entry which is preliminary data.</text>
</comment>
<organism evidence="2">
    <name type="scientific">marine sediment metagenome</name>
    <dbReference type="NCBI Taxonomy" id="412755"/>
    <lineage>
        <taxon>unclassified sequences</taxon>
        <taxon>metagenomes</taxon>
        <taxon>ecological metagenomes</taxon>
    </lineage>
</organism>
<sequence>MGELFRSRRAGESVWYFKTDKELKSKSSVGGSILKQGIKEKAGGSPRGLGKGNLTYLRSLGGMNVPRLVRGGIAARGGIVSMVVYMYIHRIVYSGFGLFKCLYYLITPQKFFKD</sequence>
<dbReference type="AlphaFoldDB" id="A0A0F9QJB3"/>
<proteinExistence type="predicted"/>
<gene>
    <name evidence="2" type="ORF">LCGC14_1087920</name>
</gene>
<keyword evidence="1" id="KW-1133">Transmembrane helix</keyword>
<accession>A0A0F9QJB3</accession>
<dbReference type="EMBL" id="LAZR01004812">
    <property type="protein sequence ID" value="KKN05383.1"/>
    <property type="molecule type" value="Genomic_DNA"/>
</dbReference>
<feature type="transmembrane region" description="Helical" evidence="1">
    <location>
        <begin position="68"/>
        <end position="88"/>
    </location>
</feature>
<name>A0A0F9QJB3_9ZZZZ</name>
<evidence type="ECO:0000256" key="1">
    <source>
        <dbReference type="SAM" id="Phobius"/>
    </source>
</evidence>